<evidence type="ECO:0000256" key="2">
    <source>
        <dbReference type="SAM" id="Phobius"/>
    </source>
</evidence>
<dbReference type="AlphaFoldDB" id="A0AA52EGM0"/>
<evidence type="ECO:0000256" key="1">
    <source>
        <dbReference type="SAM" id="Coils"/>
    </source>
</evidence>
<dbReference type="Proteomes" id="UP001268683">
    <property type="component" value="Chromosome"/>
</dbReference>
<dbReference type="InterPro" id="IPR055396">
    <property type="entry name" value="DUF7088"/>
</dbReference>
<proteinExistence type="predicted"/>
<organism evidence="5 6">
    <name type="scientific">Temperatibacter marinus</name>
    <dbReference type="NCBI Taxonomy" id="1456591"/>
    <lineage>
        <taxon>Bacteria</taxon>
        <taxon>Pseudomonadati</taxon>
        <taxon>Pseudomonadota</taxon>
        <taxon>Alphaproteobacteria</taxon>
        <taxon>Kordiimonadales</taxon>
        <taxon>Temperatibacteraceae</taxon>
        <taxon>Temperatibacter</taxon>
    </lineage>
</organism>
<feature type="transmembrane region" description="Helical" evidence="2">
    <location>
        <begin position="568"/>
        <end position="590"/>
    </location>
</feature>
<feature type="domain" description="ABC-type uncharacterised transport system" evidence="3">
    <location>
        <begin position="176"/>
        <end position="458"/>
    </location>
</feature>
<keyword evidence="2" id="KW-1133">Transmembrane helix</keyword>
<reference evidence="5" key="1">
    <citation type="submission" date="2023-04" db="EMBL/GenBank/DDBJ databases">
        <title>Complete genome sequence of Temperatibacter marinus.</title>
        <authorList>
            <person name="Rong J.-C."/>
            <person name="Yi M.-L."/>
            <person name="Zhao Q."/>
        </authorList>
    </citation>
    <scope>NUCLEOTIDE SEQUENCE</scope>
    <source>
        <strain evidence="5">NBRC 110045</strain>
    </source>
</reference>
<dbReference type="InterPro" id="IPR019196">
    <property type="entry name" value="ABC_transp_unknown"/>
</dbReference>
<name>A0AA52EGM0_9PROT</name>
<dbReference type="RefSeq" id="WP_310799151.1">
    <property type="nucleotide sequence ID" value="NZ_CP123872.1"/>
</dbReference>
<keyword evidence="2" id="KW-0812">Transmembrane</keyword>
<dbReference type="Pfam" id="PF23357">
    <property type="entry name" value="DUF7088"/>
    <property type="match status" value="1"/>
</dbReference>
<gene>
    <name evidence="5" type="ORF">QGN29_02805</name>
</gene>
<evidence type="ECO:0000259" key="4">
    <source>
        <dbReference type="Pfam" id="PF23357"/>
    </source>
</evidence>
<keyword evidence="1" id="KW-0175">Coiled coil</keyword>
<feature type="coiled-coil region" evidence="1">
    <location>
        <begin position="490"/>
        <end position="565"/>
    </location>
</feature>
<sequence length="603" mass="67890">MFSKLKSYRLLFVMGIIMLVSWNIIADRLLGPYQIDLTEDRLYTLAKGSDRLLRDLEGEVTIEFFFSKKLAAPYADLLSYGKRIENMLRTFKACNPDKVTVIFRDPDPFSEAEDKAVAHGIQGIPMQSSENLYMGIRITNDVDGEKILPFLSSDREKFLEYDLIKAVTSLDAVDDKPQVALLTTLPMQFGAGGPQMAMQGRSQPYVIYTQMREAFRLVDLNKDFKTLPEDLDILMLVQPPQLTSEQEALIHDYIQKGGKTLIFADPHAEAVNPRATTPTAASLKTLLLPYGLQIQDKKIIGDLGLAQKVSMGGYGPDNIKDYLFWLNVTDAHLDKQDIVTSSIDNIALASSGALELLPERTTDITPLIWSSENAMLYDSSKAVGMPDPDSLLRELSPSDESYVIAARISNKSEDSESALQLFVMADSDLFDDRFWVQVQNLMGQQIIVPSAGNGSFIIGLLDHMTGNDALLSLRARGISQRPFSKVDEIRRKAEARYQQQEQLLEAKMQETEARIQQLEAIKPKAGSLVMNDAQQQELAQFKTELLEIRKELRTVKRNLRREIETLKFWLMGINIFLIPFLLAGIGLIVLMRRRGQSNRRGRA</sequence>
<keyword evidence="2" id="KW-0472">Membrane</keyword>
<feature type="domain" description="DUF7088" evidence="4">
    <location>
        <begin position="39"/>
        <end position="136"/>
    </location>
</feature>
<accession>A0AA52EGM0</accession>
<evidence type="ECO:0000259" key="3">
    <source>
        <dbReference type="Pfam" id="PF09822"/>
    </source>
</evidence>
<dbReference type="Pfam" id="PF09822">
    <property type="entry name" value="ABC_transp_aux"/>
    <property type="match status" value="1"/>
</dbReference>
<evidence type="ECO:0000313" key="6">
    <source>
        <dbReference type="Proteomes" id="UP001268683"/>
    </source>
</evidence>
<dbReference type="KEGG" id="tmk:QGN29_02805"/>
<keyword evidence="6" id="KW-1185">Reference proteome</keyword>
<protein>
    <submittedName>
        <fullName evidence="5">Gldg family protein</fullName>
    </submittedName>
</protein>
<evidence type="ECO:0000313" key="5">
    <source>
        <dbReference type="EMBL" id="WND03298.1"/>
    </source>
</evidence>
<dbReference type="EMBL" id="CP123872">
    <property type="protein sequence ID" value="WND03298.1"/>
    <property type="molecule type" value="Genomic_DNA"/>
</dbReference>